<accession>A0ABX3U580</accession>
<reference evidence="1 2" key="1">
    <citation type="journal article" date="2017" name="Int. J. Syst. Evol. Microbiol.">
        <title>Rouxiella badensis sp. nov. and Rouxiella silvae sp. nov. isolated from peat bog soil in Germany and emendation of the genus description.</title>
        <authorList>
            <person name="Le Fleche-Mateos A."/>
            <person name="Kugler J.H."/>
            <person name="Hansen S.H."/>
            <person name="Syldatk C."/>
            <person name="Hausmann R."/>
            <person name="Lomprez F."/>
            <person name="Vandenbogaert M."/>
            <person name="Manuguerra J.C."/>
            <person name="Grimont P.A."/>
        </authorList>
    </citation>
    <scope>NUCLEOTIDE SEQUENCE [LARGE SCALE GENOMIC DNA]</scope>
    <source>
        <strain evidence="1 2">213</strain>
    </source>
</reference>
<gene>
    <name evidence="1" type="ORF">BS639_03260</name>
</gene>
<evidence type="ECO:0000313" key="1">
    <source>
        <dbReference type="EMBL" id="ORJ22620.1"/>
    </source>
</evidence>
<keyword evidence="2" id="KW-1185">Reference proteome</keyword>
<proteinExistence type="predicted"/>
<name>A0ABX3U580_9GAMM</name>
<evidence type="ECO:0000313" key="2">
    <source>
        <dbReference type="Proteomes" id="UP000192722"/>
    </source>
</evidence>
<organism evidence="1 2">
    <name type="scientific">Rouxiella silvae</name>
    <dbReference type="NCBI Taxonomy" id="1646373"/>
    <lineage>
        <taxon>Bacteria</taxon>
        <taxon>Pseudomonadati</taxon>
        <taxon>Pseudomonadota</taxon>
        <taxon>Gammaproteobacteria</taxon>
        <taxon>Enterobacterales</taxon>
        <taxon>Yersiniaceae</taxon>
        <taxon>Rouxiella</taxon>
    </lineage>
</organism>
<protein>
    <submittedName>
        <fullName evidence="1">Uncharacterized protein</fullName>
    </submittedName>
</protein>
<comment type="caution">
    <text evidence="1">The sequence shown here is derived from an EMBL/GenBank/DDBJ whole genome shotgun (WGS) entry which is preliminary data.</text>
</comment>
<dbReference type="Proteomes" id="UP000192722">
    <property type="component" value="Unassembled WGS sequence"/>
</dbReference>
<sequence length="83" mass="9114">MQVRWPPSLTPVTYLSKLLGIHSVAAFLHHEIYRVRNKVVGGGCAVRIKALIGVNRACQSYVPLPRLKAATWPAPAHYGAPLE</sequence>
<dbReference type="EMBL" id="MRWD01000005">
    <property type="protein sequence ID" value="ORJ22620.1"/>
    <property type="molecule type" value="Genomic_DNA"/>
</dbReference>